<comment type="cofactor">
    <cofactor evidence="1">
        <name>pyridoxal 5'-phosphate</name>
        <dbReference type="ChEBI" id="CHEBI:597326"/>
    </cofactor>
</comment>
<dbReference type="PANTHER" id="PTHR43780">
    <property type="entry name" value="1-AMINOCYCLOPROPANE-1-CARBOXYLATE DEAMINASE-RELATED"/>
    <property type="match status" value="1"/>
</dbReference>
<proteinExistence type="inferred from homology"/>
<feature type="modified residue" description="N6-(pyridoxal phosphate)lysine" evidence="5">
    <location>
        <position position="67"/>
    </location>
</feature>
<gene>
    <name evidence="8" type="ORF">K489DRAFT_377763</name>
</gene>
<evidence type="ECO:0000313" key="8">
    <source>
        <dbReference type="RefSeq" id="XP_033462249.1"/>
    </source>
</evidence>
<evidence type="ECO:0000259" key="6">
    <source>
        <dbReference type="Pfam" id="PF00291"/>
    </source>
</evidence>
<name>A0A6J3MBH2_9PEZI</name>
<dbReference type="PIRSF" id="PIRSF006278">
    <property type="entry name" value="ACCD_DCysDesulf"/>
    <property type="match status" value="1"/>
</dbReference>
<evidence type="ECO:0000256" key="1">
    <source>
        <dbReference type="ARBA" id="ARBA00001933"/>
    </source>
</evidence>
<dbReference type="AlphaFoldDB" id="A0A6J3MBH2"/>
<feature type="active site" description="Nucleophile" evidence="4">
    <location>
        <position position="96"/>
    </location>
</feature>
<dbReference type="InterPro" id="IPR027278">
    <property type="entry name" value="ACCD_DCysDesulf"/>
</dbReference>
<sequence length="379" mass="41446">MTRSRRSDIPQIFSSFPQLDLSLLLQHAPPIERLAKLEKACHSGLDDTRLFVYREDLASTFNPGGNKLRKLEYALPLAFRKGGRPTSIVAVGGLQSNCCRQTAQVAASLGIRCYLVLDELDYDDHSDARHFGNLQLMRLLGAEIIFASSEHDADRQKSLGSSFSNSADKLVKDLRRQGERVLFIPTGASDMPGSGLGYARFVFDLLQQEEQMHLPGSGRFDFLAIACASGSTLAGIIAGFRLAREVGWIDEEPRIVGVETFCDPVEEQRRHVLSIARDTAGMLGLGEDAIGLEDVVIDGRWTGGKYGHCDHATQTTIQLVAQSEGLILDPVYNGKSMTAVLEGVREGELYGNVLLINTGGQSVMSAYPGVERCRKDSRA</sequence>
<organism evidence="8">
    <name type="scientific">Dissoconium aciculare CBS 342.82</name>
    <dbReference type="NCBI Taxonomy" id="1314786"/>
    <lineage>
        <taxon>Eukaryota</taxon>
        <taxon>Fungi</taxon>
        <taxon>Dikarya</taxon>
        <taxon>Ascomycota</taxon>
        <taxon>Pezizomycotina</taxon>
        <taxon>Dothideomycetes</taxon>
        <taxon>Dothideomycetidae</taxon>
        <taxon>Mycosphaerellales</taxon>
        <taxon>Dissoconiaceae</taxon>
        <taxon>Dissoconium</taxon>
    </lineage>
</organism>
<dbReference type="OrthoDB" id="10266364at2759"/>
<dbReference type="GO" id="GO:0019148">
    <property type="term" value="F:D-cysteine desulfhydrase activity"/>
    <property type="evidence" value="ECO:0007669"/>
    <property type="project" value="TreeGrafter"/>
</dbReference>
<dbReference type="RefSeq" id="XP_033462249.1">
    <property type="nucleotide sequence ID" value="XM_033604236.1"/>
</dbReference>
<dbReference type="InterPro" id="IPR001926">
    <property type="entry name" value="TrpB-like_PALP"/>
</dbReference>
<dbReference type="InterPro" id="IPR036052">
    <property type="entry name" value="TrpB-like_PALP_sf"/>
</dbReference>
<keyword evidence="7" id="KW-1185">Reference proteome</keyword>
<evidence type="ECO:0000256" key="4">
    <source>
        <dbReference type="PIRSR" id="PIRSR006278-1"/>
    </source>
</evidence>
<evidence type="ECO:0000313" key="7">
    <source>
        <dbReference type="Proteomes" id="UP000504637"/>
    </source>
</evidence>
<dbReference type="PANTHER" id="PTHR43780:SF2">
    <property type="entry name" value="1-AMINOCYCLOPROPANE-1-CARBOXYLATE DEAMINASE-RELATED"/>
    <property type="match status" value="1"/>
</dbReference>
<dbReference type="Proteomes" id="UP000504637">
    <property type="component" value="Unplaced"/>
</dbReference>
<dbReference type="GeneID" id="54362036"/>
<reference evidence="8" key="3">
    <citation type="submission" date="2025-08" db="UniProtKB">
        <authorList>
            <consortium name="RefSeq"/>
        </authorList>
    </citation>
    <scope>IDENTIFICATION</scope>
    <source>
        <strain evidence="8">CBS 342.82</strain>
    </source>
</reference>
<evidence type="ECO:0000256" key="2">
    <source>
        <dbReference type="ARBA" id="ARBA00008639"/>
    </source>
</evidence>
<dbReference type="Gene3D" id="3.40.50.1100">
    <property type="match status" value="2"/>
</dbReference>
<reference evidence="8" key="2">
    <citation type="submission" date="2020-04" db="EMBL/GenBank/DDBJ databases">
        <authorList>
            <consortium name="NCBI Genome Project"/>
        </authorList>
    </citation>
    <scope>NUCLEOTIDE SEQUENCE</scope>
    <source>
        <strain evidence="8">CBS 342.82</strain>
    </source>
</reference>
<feature type="domain" description="Tryptophan synthase beta chain-like PALP" evidence="6">
    <location>
        <begin position="46"/>
        <end position="359"/>
    </location>
</feature>
<reference evidence="8" key="1">
    <citation type="submission" date="2020-01" db="EMBL/GenBank/DDBJ databases">
        <authorList>
            <consortium name="DOE Joint Genome Institute"/>
            <person name="Haridas S."/>
            <person name="Albert R."/>
            <person name="Binder M."/>
            <person name="Bloem J."/>
            <person name="Labutti K."/>
            <person name="Salamov A."/>
            <person name="Andreopoulos B."/>
            <person name="Baker S.E."/>
            <person name="Barry K."/>
            <person name="Bills G."/>
            <person name="Bluhm B.H."/>
            <person name="Cannon C."/>
            <person name="Castanera R."/>
            <person name="Culley D.E."/>
            <person name="Daum C."/>
            <person name="Ezra D."/>
            <person name="Gonzalez J.B."/>
            <person name="Henrissat B."/>
            <person name="Kuo A."/>
            <person name="Liang C."/>
            <person name="Lipzen A."/>
            <person name="Lutzoni F."/>
            <person name="Magnuson J."/>
            <person name="Mondo S."/>
            <person name="Nolan M."/>
            <person name="Ohm R."/>
            <person name="Pangilinan J."/>
            <person name="Park H.-J."/>
            <person name="Ramirez L."/>
            <person name="Alfaro M."/>
            <person name="Sun H."/>
            <person name="Tritt A."/>
            <person name="Yoshinaga Y."/>
            <person name="Zwiers L.-H."/>
            <person name="Turgeon B.G."/>
            <person name="Goodwin S.B."/>
            <person name="Spatafora J.W."/>
            <person name="Crous P.W."/>
            <person name="Grigoriev I.V."/>
        </authorList>
    </citation>
    <scope>NUCLEOTIDE SEQUENCE</scope>
    <source>
        <strain evidence="8">CBS 342.82</strain>
    </source>
</reference>
<evidence type="ECO:0000256" key="3">
    <source>
        <dbReference type="ARBA" id="ARBA00022898"/>
    </source>
</evidence>
<evidence type="ECO:0000256" key="5">
    <source>
        <dbReference type="PIRSR" id="PIRSR006278-2"/>
    </source>
</evidence>
<dbReference type="SUPFAM" id="SSF53686">
    <property type="entry name" value="Tryptophan synthase beta subunit-like PLP-dependent enzymes"/>
    <property type="match status" value="1"/>
</dbReference>
<dbReference type="Pfam" id="PF00291">
    <property type="entry name" value="PALP"/>
    <property type="match status" value="1"/>
</dbReference>
<accession>A0A6J3MBH2</accession>
<comment type="similarity">
    <text evidence="2">Belongs to the ACC deaminase/D-cysteine desulfhydrase family.</text>
</comment>
<keyword evidence="3 5" id="KW-0663">Pyridoxal phosphate</keyword>
<protein>
    <submittedName>
        <fullName evidence="8">Tryptophan synthase beta subunit-like PLP-dependent enzyme</fullName>
    </submittedName>
</protein>